<evidence type="ECO:0000256" key="11">
    <source>
        <dbReference type="ARBA" id="ARBA00038112"/>
    </source>
</evidence>
<dbReference type="EMBL" id="QGKX02000004">
    <property type="protein sequence ID" value="KAF3598839.1"/>
    <property type="molecule type" value="Genomic_DNA"/>
</dbReference>
<dbReference type="FunFam" id="3.40.50.1010:FF:000030">
    <property type="entry name" value="flap endonuclease GEN-like 2"/>
    <property type="match status" value="1"/>
</dbReference>
<dbReference type="InterPro" id="IPR016197">
    <property type="entry name" value="Chromo-like_dom_sf"/>
</dbReference>
<dbReference type="Proteomes" id="UP000712600">
    <property type="component" value="Unassembled WGS sequence"/>
</dbReference>
<dbReference type="Gene3D" id="3.40.50.1010">
    <property type="entry name" value="5'-nuclease"/>
    <property type="match status" value="1"/>
</dbReference>
<evidence type="ECO:0000256" key="9">
    <source>
        <dbReference type="ARBA" id="ARBA00023204"/>
    </source>
</evidence>
<dbReference type="GO" id="GO:0017108">
    <property type="term" value="F:5'-flap endonuclease activity"/>
    <property type="evidence" value="ECO:0007669"/>
    <property type="project" value="TreeGrafter"/>
</dbReference>
<comment type="cofactor">
    <cofactor evidence="1">
        <name>Mg(2+)</name>
        <dbReference type="ChEBI" id="CHEBI:18420"/>
    </cofactor>
</comment>
<dbReference type="SUPFAM" id="SSF54160">
    <property type="entry name" value="Chromo domain-like"/>
    <property type="match status" value="1"/>
</dbReference>
<dbReference type="CDD" id="cd00034">
    <property type="entry name" value="CSD"/>
    <property type="match status" value="1"/>
</dbReference>
<organism evidence="16 17">
    <name type="scientific">Brassica cretica</name>
    <name type="common">Mustard</name>
    <dbReference type="NCBI Taxonomy" id="69181"/>
    <lineage>
        <taxon>Eukaryota</taxon>
        <taxon>Viridiplantae</taxon>
        <taxon>Streptophyta</taxon>
        <taxon>Embryophyta</taxon>
        <taxon>Tracheophyta</taxon>
        <taxon>Spermatophyta</taxon>
        <taxon>Magnoliopsida</taxon>
        <taxon>eudicotyledons</taxon>
        <taxon>Gunneridae</taxon>
        <taxon>Pentapetalae</taxon>
        <taxon>rosids</taxon>
        <taxon>malvids</taxon>
        <taxon>Brassicales</taxon>
        <taxon>Brassicaceae</taxon>
        <taxon>Brassiceae</taxon>
        <taxon>Brassica</taxon>
    </lineage>
</organism>
<comment type="similarity">
    <text evidence="11">Belongs to the XPG/RAD2 endonuclease family. GEN subfamily.</text>
</comment>
<dbReference type="SUPFAM" id="SSF47807">
    <property type="entry name" value="5' to 3' exonuclease, C-terminal subdomain"/>
    <property type="match status" value="1"/>
</dbReference>
<sequence>MGVKYLWDVLEPCKKRYPLDHLQNKRVCVDLSCWMVELHKVNQSYCATKEKVYLRGFFHRLRALIALNCSIILVSDGSIPGIKVPTYRRRLKARFEVADDGGVQPGKQTSLRRNMGSEFSCMIKEAKVIASTLGILCLDGVEEAEAQCALLNSENLCDACFSSDSDIFLFGAKTVYREICLGEGGYVVCYEMEDIQKKLGLGRNSLIALALLLGSDYSQGVRGIRQEKACGIVRSIGENVILEKVSSEGLSFVKNMRNSKKQARPKKGTLPLVSINGSNHDPEGVQQIKEVIDAFMNPKCHKADSNTVSRALAEFTFQRTKLQEICHQFFEWPSEKTDEYILPKIAERKLRRYAILQSRSTEVGVNRPLHKPQVPEKCPVSEIIKTRKVQGRECFEVSWNDLEGLEASIVPADLVERACPEKIIEFKEKMEAKKKKKKPKQKQSKSTERETSSPTKASSLIELSLQLQQIDLNSTSTLAISTMEEAEQEKEQQKSKKHNYLRLIDSPAKENSSTGWSTIRRFGVGPSSYSFYPETEVIDLISPCPEARSRNVSRRYQEQKSHEQKCLDHKLENVIELSDSETDDDGGDDDDDDDDDGEHCRKARELRMFLENIRKDVIL</sequence>
<feature type="compositionally biased region" description="Acidic residues" evidence="14">
    <location>
        <begin position="578"/>
        <end position="597"/>
    </location>
</feature>
<comment type="caution">
    <text evidence="16">The sequence shown here is derived from an EMBL/GenBank/DDBJ whole genome shotgun (WGS) entry which is preliminary data.</text>
</comment>
<comment type="subcellular location">
    <subcellularLocation>
        <location evidence="2">Nucleus</location>
    </subcellularLocation>
</comment>
<dbReference type="PANTHER" id="PTHR11081">
    <property type="entry name" value="FLAP ENDONUCLEASE FAMILY MEMBER"/>
    <property type="match status" value="1"/>
</dbReference>
<dbReference type="GO" id="GO:0005634">
    <property type="term" value="C:nucleus"/>
    <property type="evidence" value="ECO:0007669"/>
    <property type="project" value="UniProtKB-SubCell"/>
</dbReference>
<proteinExistence type="inferred from homology"/>
<dbReference type="GO" id="GO:0006281">
    <property type="term" value="P:DNA repair"/>
    <property type="evidence" value="ECO:0007669"/>
    <property type="project" value="UniProtKB-KW"/>
</dbReference>
<dbReference type="PRINTS" id="PR00853">
    <property type="entry name" value="XPGRADSUPER"/>
</dbReference>
<keyword evidence="8" id="KW-0460">Magnesium</keyword>
<evidence type="ECO:0000313" key="17">
    <source>
        <dbReference type="Proteomes" id="UP000712600"/>
    </source>
</evidence>
<keyword evidence="10" id="KW-0539">Nucleus</keyword>
<evidence type="ECO:0000256" key="14">
    <source>
        <dbReference type="SAM" id="MobiDB-lite"/>
    </source>
</evidence>
<gene>
    <name evidence="16" type="ORF">F2Q69_00035868</name>
</gene>
<dbReference type="Pfam" id="PF25386">
    <property type="entry name" value="Chromo_SEND1"/>
    <property type="match status" value="1"/>
</dbReference>
<feature type="domain" description="Chromo" evidence="15">
    <location>
        <begin position="378"/>
        <end position="438"/>
    </location>
</feature>
<feature type="region of interest" description="Disordered" evidence="14">
    <location>
        <begin position="574"/>
        <end position="599"/>
    </location>
</feature>
<keyword evidence="4" id="KW-0479">Metal-binding</keyword>
<dbReference type="AlphaFoldDB" id="A0A8S9SDN1"/>
<dbReference type="GO" id="GO:0009650">
    <property type="term" value="P:UV protection"/>
    <property type="evidence" value="ECO:0007669"/>
    <property type="project" value="UniProtKB-ARBA"/>
</dbReference>
<feature type="compositionally biased region" description="Basic residues" evidence="14">
    <location>
        <begin position="432"/>
        <end position="443"/>
    </location>
</feature>
<keyword evidence="7" id="KW-0378">Hydrolase</keyword>
<keyword evidence="6" id="KW-0227">DNA damage</keyword>
<dbReference type="SUPFAM" id="SSF88723">
    <property type="entry name" value="PIN domain-like"/>
    <property type="match status" value="1"/>
</dbReference>
<dbReference type="InterPro" id="IPR000953">
    <property type="entry name" value="Chromo/chromo_shadow_dom"/>
</dbReference>
<dbReference type="InterPro" id="IPR057340">
    <property type="entry name" value="Chromo_SEND1"/>
</dbReference>
<dbReference type="PANTHER" id="PTHR11081:SF54">
    <property type="entry name" value="SINGLE-STRAND DNA ENDONUCLEASE 1"/>
    <property type="match status" value="1"/>
</dbReference>
<dbReference type="GO" id="GO:0046872">
    <property type="term" value="F:metal ion binding"/>
    <property type="evidence" value="ECO:0007669"/>
    <property type="project" value="UniProtKB-KW"/>
</dbReference>
<dbReference type="InterPro" id="IPR006085">
    <property type="entry name" value="XPG_DNA_repair_N"/>
</dbReference>
<feature type="region of interest" description="Disordered" evidence="14">
    <location>
        <begin position="430"/>
        <end position="458"/>
    </location>
</feature>
<dbReference type="CDD" id="cd09869">
    <property type="entry name" value="PIN_GEN1"/>
    <property type="match status" value="1"/>
</dbReference>
<feature type="region of interest" description="Disordered" evidence="14">
    <location>
        <begin position="483"/>
        <end position="514"/>
    </location>
</feature>
<reference evidence="16" key="1">
    <citation type="submission" date="2019-12" db="EMBL/GenBank/DDBJ databases">
        <title>Genome sequencing and annotation of Brassica cretica.</title>
        <authorList>
            <person name="Studholme D.J."/>
            <person name="Sarris P."/>
        </authorList>
    </citation>
    <scope>NUCLEOTIDE SEQUENCE</scope>
    <source>
        <strain evidence="16">PFS-109/04</strain>
        <tissue evidence="16">Leaf</tissue>
    </source>
</reference>
<dbReference type="Pfam" id="PF00867">
    <property type="entry name" value="XPG_I"/>
    <property type="match status" value="1"/>
</dbReference>
<keyword evidence="3" id="KW-0540">Nuclease</keyword>
<dbReference type="InterPro" id="IPR036279">
    <property type="entry name" value="5-3_exonuclease_C_sf"/>
</dbReference>
<evidence type="ECO:0000256" key="5">
    <source>
        <dbReference type="ARBA" id="ARBA00022759"/>
    </source>
</evidence>
<dbReference type="PROSITE" id="PS50013">
    <property type="entry name" value="CHROMO_2"/>
    <property type="match status" value="1"/>
</dbReference>
<dbReference type="SMART" id="SM00484">
    <property type="entry name" value="XPGI"/>
    <property type="match status" value="1"/>
</dbReference>
<dbReference type="SMART" id="SM00485">
    <property type="entry name" value="XPGN"/>
    <property type="match status" value="1"/>
</dbReference>
<name>A0A8S9SDN1_BRACR</name>
<evidence type="ECO:0000256" key="4">
    <source>
        <dbReference type="ARBA" id="ARBA00022723"/>
    </source>
</evidence>
<accession>A0A8S9SDN1</accession>
<dbReference type="InterPro" id="IPR029060">
    <property type="entry name" value="PIN-like_dom_sf"/>
</dbReference>
<evidence type="ECO:0000256" key="2">
    <source>
        <dbReference type="ARBA" id="ARBA00004123"/>
    </source>
</evidence>
<evidence type="ECO:0000256" key="12">
    <source>
        <dbReference type="ARBA" id="ARBA00072248"/>
    </source>
</evidence>
<dbReference type="Gene3D" id="2.40.50.40">
    <property type="match status" value="1"/>
</dbReference>
<dbReference type="FunFam" id="1.10.150.20:FF:000030">
    <property type="entry name" value="Flap endonuclease GEN-like 1"/>
    <property type="match status" value="1"/>
</dbReference>
<evidence type="ECO:0000256" key="1">
    <source>
        <dbReference type="ARBA" id="ARBA00001946"/>
    </source>
</evidence>
<dbReference type="CDD" id="cd09900">
    <property type="entry name" value="H3TH_XPG-like"/>
    <property type="match status" value="1"/>
</dbReference>
<keyword evidence="5" id="KW-0255">Endonuclease</keyword>
<keyword evidence="9" id="KW-0234">DNA repair</keyword>
<protein>
    <recommendedName>
        <fullName evidence="12">Single-strand DNA endonuclease 1</fullName>
    </recommendedName>
    <alternativeName>
        <fullName evidence="13">Flap endonuclease GEN-like 2</fullName>
    </alternativeName>
</protein>
<evidence type="ECO:0000256" key="13">
    <source>
        <dbReference type="ARBA" id="ARBA00078231"/>
    </source>
</evidence>
<dbReference type="InterPro" id="IPR006086">
    <property type="entry name" value="XPG-I_dom"/>
</dbReference>
<evidence type="ECO:0000256" key="7">
    <source>
        <dbReference type="ARBA" id="ARBA00022801"/>
    </source>
</evidence>
<dbReference type="InterPro" id="IPR006084">
    <property type="entry name" value="XPG/Rad2"/>
</dbReference>
<evidence type="ECO:0000256" key="8">
    <source>
        <dbReference type="ARBA" id="ARBA00022842"/>
    </source>
</evidence>
<dbReference type="Gene3D" id="1.10.150.20">
    <property type="entry name" value="5' to 3' exonuclease, C-terminal subdomain"/>
    <property type="match status" value="1"/>
</dbReference>
<dbReference type="Pfam" id="PF00752">
    <property type="entry name" value="XPG_N"/>
    <property type="match status" value="1"/>
</dbReference>
<evidence type="ECO:0000256" key="6">
    <source>
        <dbReference type="ARBA" id="ARBA00022763"/>
    </source>
</evidence>
<evidence type="ECO:0000313" key="16">
    <source>
        <dbReference type="EMBL" id="KAF3598839.1"/>
    </source>
</evidence>
<evidence type="ECO:0000259" key="15">
    <source>
        <dbReference type="PROSITE" id="PS50013"/>
    </source>
</evidence>
<evidence type="ECO:0000256" key="3">
    <source>
        <dbReference type="ARBA" id="ARBA00022722"/>
    </source>
</evidence>
<evidence type="ECO:0000256" key="10">
    <source>
        <dbReference type="ARBA" id="ARBA00023242"/>
    </source>
</evidence>